<dbReference type="GO" id="GO:0016787">
    <property type="term" value="F:hydrolase activity"/>
    <property type="evidence" value="ECO:0007669"/>
    <property type="project" value="UniProtKB-KW"/>
</dbReference>
<feature type="domain" description="Endoribonuclease YicC-like N-terminal" evidence="7">
    <location>
        <begin position="3"/>
        <end position="159"/>
    </location>
</feature>
<evidence type="ECO:0000256" key="5">
    <source>
        <dbReference type="ARBA" id="ARBA00035648"/>
    </source>
</evidence>
<dbReference type="InterPro" id="IPR013527">
    <property type="entry name" value="YicC-like_N"/>
</dbReference>
<evidence type="ECO:0000256" key="1">
    <source>
        <dbReference type="ARBA" id="ARBA00001968"/>
    </source>
</evidence>
<dbReference type="EMBL" id="LKBA01000019">
    <property type="protein sequence ID" value="KPN62546.1"/>
    <property type="molecule type" value="Genomic_DNA"/>
</dbReference>
<feature type="coiled-coil region" evidence="6">
    <location>
        <begin position="160"/>
        <end position="190"/>
    </location>
</feature>
<accession>A0A0P7IF04</accession>
<evidence type="ECO:0000256" key="6">
    <source>
        <dbReference type="SAM" id="Coils"/>
    </source>
</evidence>
<dbReference type="Pfam" id="PF08340">
    <property type="entry name" value="YicC-like_C"/>
    <property type="match status" value="1"/>
</dbReference>
<dbReference type="RefSeq" id="WP_055192352.1">
    <property type="nucleotide sequence ID" value="NZ_FPBS01000049.1"/>
</dbReference>
<keyword evidence="10" id="KW-1185">Reference proteome</keyword>
<dbReference type="Proteomes" id="UP000050471">
    <property type="component" value="Unassembled WGS sequence"/>
</dbReference>
<reference evidence="9 10" key="1">
    <citation type="submission" date="2015-09" db="EMBL/GenBank/DDBJ databases">
        <title>Draft genome sequence of Aliiroseovarius crassostreae CV919-312TSm, the causative agent of Roseovarius Oyster Disease (formerly Juvenile Oyster Disease).</title>
        <authorList>
            <person name="Kessner L."/>
            <person name="Spinard E."/>
            <person name="Nelson D."/>
        </authorList>
    </citation>
    <scope>NUCLEOTIDE SEQUENCE [LARGE SCALE GENOMIC DNA]</scope>
    <source>
        <strain evidence="9 10">CV919-312</strain>
    </source>
</reference>
<dbReference type="AlphaFoldDB" id="A0A0P7IF04"/>
<evidence type="ECO:0000259" key="7">
    <source>
        <dbReference type="Pfam" id="PF03755"/>
    </source>
</evidence>
<dbReference type="InterPro" id="IPR005229">
    <property type="entry name" value="YicC/YloC-like"/>
</dbReference>
<comment type="caution">
    <text evidence="9">The sequence shown here is derived from an EMBL/GenBank/DDBJ whole genome shotgun (WGS) entry which is preliminary data.</text>
</comment>
<name>A0A0P7IF04_9RHOB</name>
<organism evidence="9 10">
    <name type="scientific">Aliiroseovarius crassostreae</name>
    <dbReference type="NCBI Taxonomy" id="154981"/>
    <lineage>
        <taxon>Bacteria</taxon>
        <taxon>Pseudomonadati</taxon>
        <taxon>Pseudomonadota</taxon>
        <taxon>Alphaproteobacteria</taxon>
        <taxon>Rhodobacterales</taxon>
        <taxon>Paracoccaceae</taxon>
        <taxon>Aliiroseovarius</taxon>
    </lineage>
</organism>
<gene>
    <name evidence="9" type="ORF">AKJ29_10040</name>
</gene>
<evidence type="ECO:0000313" key="9">
    <source>
        <dbReference type="EMBL" id="KPN62546.1"/>
    </source>
</evidence>
<keyword evidence="6" id="KW-0175">Coiled coil</keyword>
<dbReference type="GO" id="GO:0004521">
    <property type="term" value="F:RNA endonuclease activity"/>
    <property type="evidence" value="ECO:0007669"/>
    <property type="project" value="InterPro"/>
</dbReference>
<dbReference type="PANTHER" id="PTHR30636:SF3">
    <property type="entry name" value="UPF0701 PROTEIN YICC"/>
    <property type="match status" value="1"/>
</dbReference>
<keyword evidence="4" id="KW-0378">Hydrolase</keyword>
<evidence type="ECO:0000256" key="3">
    <source>
        <dbReference type="ARBA" id="ARBA00022759"/>
    </source>
</evidence>
<sequence>MAQSMTGFASATGENGTYSWNWDIRSVNARGLDLRLRLPDWIPGLDEAIRKALKGHVTRGNISLGLRVSRGEEGGQAAISPAGLAQALGLLGTIRAEAENRGLPVAPVSPSDIATMRGVLEVKSGGEEEAGELMNALSAQIPDLIRQFVDAREGEGAELVAILSAQVDEVAQLVDQAEQLLSERQEAQKTQLADAMARVLDNTDGLEPDRIVQELALIAVKSDVREEVDRLRAHVSAAREHLASSVPVGRKLDFLMQEFNRESNTLCSKAQFNALTTVGLDLKHVIDQMREQVQNLE</sequence>
<keyword evidence="3" id="KW-0255">Endonuclease</keyword>
<evidence type="ECO:0000313" key="10">
    <source>
        <dbReference type="Proteomes" id="UP000050471"/>
    </source>
</evidence>
<comment type="cofactor">
    <cofactor evidence="1">
        <name>a divalent metal cation</name>
        <dbReference type="ChEBI" id="CHEBI:60240"/>
    </cofactor>
</comment>
<evidence type="ECO:0000256" key="2">
    <source>
        <dbReference type="ARBA" id="ARBA00022722"/>
    </source>
</evidence>
<evidence type="ECO:0008006" key="11">
    <source>
        <dbReference type="Google" id="ProtNLM"/>
    </source>
</evidence>
<dbReference type="NCBIfam" id="TIGR00255">
    <property type="entry name" value="YicC/YloC family endoribonuclease"/>
    <property type="match status" value="1"/>
</dbReference>
<protein>
    <recommendedName>
        <fullName evidence="11">YicC family protein</fullName>
    </recommendedName>
</protein>
<dbReference type="STRING" id="154981.AKJ29_10040"/>
<comment type="similarity">
    <text evidence="5">Belongs to the YicC/YloC family.</text>
</comment>
<evidence type="ECO:0000259" key="8">
    <source>
        <dbReference type="Pfam" id="PF08340"/>
    </source>
</evidence>
<dbReference type="InterPro" id="IPR013551">
    <property type="entry name" value="YicC-like_C"/>
</dbReference>
<feature type="domain" description="Endoribonuclease YicC-like C-terminal" evidence="8">
    <location>
        <begin position="179"/>
        <end position="297"/>
    </location>
</feature>
<dbReference type="PANTHER" id="PTHR30636">
    <property type="entry name" value="UPF0701 PROTEIN YICC"/>
    <property type="match status" value="1"/>
</dbReference>
<dbReference type="Pfam" id="PF03755">
    <property type="entry name" value="YicC-like_N"/>
    <property type="match status" value="1"/>
</dbReference>
<proteinExistence type="inferred from homology"/>
<keyword evidence="2" id="KW-0540">Nuclease</keyword>
<evidence type="ECO:0000256" key="4">
    <source>
        <dbReference type="ARBA" id="ARBA00022801"/>
    </source>
</evidence>